<dbReference type="PROSITE" id="PS50895">
    <property type="entry name" value="SURF1"/>
    <property type="match status" value="1"/>
</dbReference>
<dbReference type="Pfam" id="PF02104">
    <property type="entry name" value="SURF1"/>
    <property type="match status" value="1"/>
</dbReference>
<keyword evidence="5 6" id="KW-0472">Membrane</keyword>
<evidence type="ECO:0000256" key="5">
    <source>
        <dbReference type="ARBA" id="ARBA00023136"/>
    </source>
</evidence>
<dbReference type="AlphaFoldDB" id="A0A922IFQ8"/>
<dbReference type="GO" id="GO:0033617">
    <property type="term" value="P:mitochondrial respiratory chain complex IV assembly"/>
    <property type="evidence" value="ECO:0007669"/>
    <property type="project" value="TreeGrafter"/>
</dbReference>
<organism evidence="7 8">
    <name type="scientific">Dermatophagoides farinae</name>
    <name type="common">American house dust mite</name>
    <dbReference type="NCBI Taxonomy" id="6954"/>
    <lineage>
        <taxon>Eukaryota</taxon>
        <taxon>Metazoa</taxon>
        <taxon>Ecdysozoa</taxon>
        <taxon>Arthropoda</taxon>
        <taxon>Chelicerata</taxon>
        <taxon>Arachnida</taxon>
        <taxon>Acari</taxon>
        <taxon>Acariformes</taxon>
        <taxon>Sarcoptiformes</taxon>
        <taxon>Astigmata</taxon>
        <taxon>Psoroptidia</taxon>
        <taxon>Analgoidea</taxon>
        <taxon>Pyroglyphidae</taxon>
        <taxon>Dermatophagoidinae</taxon>
        <taxon>Dermatophagoides</taxon>
    </lineage>
</organism>
<sequence>MFAISNRISFNSRINTLKFCLKLTPINSNHSNKLRIQLRSINIAGESAVKSSSQYQKPRSPVGYLFALLPVATFCLGTWQIYRLRWKLDLIAKLESIINNDPVDFPDQLDMINDMEYVKVKIQGHIDWLSAPQFIFPRSIIQRDESTNQGSLISKGSGQGLGAQLVLPFVITDKRFDMNPLRILVNFGWITREKMDKINLILKNHKVHLSPQEEFELIGVIRKTEKREPFTAKQEYTQGYWTRRDIEKMSEKLETTPIYLDAFETHPLKLICENGDHEQRQFDVSPIGGQTRINLRNEHLSYIITWYSLTGIFSYLWYKKIFKSRL</sequence>
<dbReference type="InterPro" id="IPR002994">
    <property type="entry name" value="Surf1/Shy1"/>
</dbReference>
<evidence type="ECO:0000313" key="7">
    <source>
        <dbReference type="EMBL" id="KAH9528524.1"/>
    </source>
</evidence>
<keyword evidence="6" id="KW-0999">Mitochondrion inner membrane</keyword>
<comment type="caution">
    <text evidence="7">The sequence shown here is derived from an EMBL/GenBank/DDBJ whole genome shotgun (WGS) entry which is preliminary data.</text>
</comment>
<keyword evidence="3 6" id="KW-0812">Transmembrane</keyword>
<dbReference type="InterPro" id="IPR045214">
    <property type="entry name" value="Surf1/Surf4"/>
</dbReference>
<name>A0A922IFQ8_DERFA</name>
<keyword evidence="6" id="KW-0496">Mitochondrion</keyword>
<reference evidence="7" key="2">
    <citation type="journal article" date="2022" name="Res Sq">
        <title>Comparative Genomics Reveals Insights into the Divergent Evolution of Astigmatic Mites and Household Pest Adaptations.</title>
        <authorList>
            <person name="Xiong Q."/>
            <person name="Wan A.T.-Y."/>
            <person name="Liu X.-Y."/>
            <person name="Fung C.S.-H."/>
            <person name="Xiao X."/>
            <person name="Malainual N."/>
            <person name="Hou J."/>
            <person name="Wang L."/>
            <person name="Wang M."/>
            <person name="Yang K."/>
            <person name="Cui Y."/>
            <person name="Leung E."/>
            <person name="Nong W."/>
            <person name="Shin S.-K."/>
            <person name="Au S."/>
            <person name="Jeong K.Y."/>
            <person name="Chew F.T."/>
            <person name="Hui J."/>
            <person name="Leung T.F."/>
            <person name="Tungtrongchitr A."/>
            <person name="Zhong N."/>
            <person name="Liu Z."/>
            <person name="Tsui S."/>
        </authorList>
    </citation>
    <scope>NUCLEOTIDE SEQUENCE</scope>
    <source>
        <strain evidence="7">Derf</strain>
        <tissue evidence="7">Whole organism</tissue>
    </source>
</reference>
<proteinExistence type="inferred from homology"/>
<evidence type="ECO:0000256" key="4">
    <source>
        <dbReference type="ARBA" id="ARBA00022989"/>
    </source>
</evidence>
<feature type="transmembrane region" description="Helical" evidence="6">
    <location>
        <begin position="62"/>
        <end position="82"/>
    </location>
</feature>
<reference evidence="7" key="1">
    <citation type="submission" date="2013-05" db="EMBL/GenBank/DDBJ databases">
        <authorList>
            <person name="Yim A.K.Y."/>
            <person name="Chan T.F."/>
            <person name="Ji K.M."/>
            <person name="Liu X.Y."/>
            <person name="Zhou J.W."/>
            <person name="Li R.Q."/>
            <person name="Yang K.Y."/>
            <person name="Li J."/>
            <person name="Li M."/>
            <person name="Law P.T.W."/>
            <person name="Wu Y.L."/>
            <person name="Cai Z.L."/>
            <person name="Qin H."/>
            <person name="Bao Y."/>
            <person name="Leung R.K.K."/>
            <person name="Ng P.K.S."/>
            <person name="Zou J."/>
            <person name="Zhong X.J."/>
            <person name="Ran P.X."/>
            <person name="Zhong N.S."/>
            <person name="Liu Z.G."/>
            <person name="Tsui S.K.W."/>
        </authorList>
    </citation>
    <scope>NUCLEOTIDE SEQUENCE</scope>
    <source>
        <strain evidence="7">Derf</strain>
        <tissue evidence="7">Whole organism</tissue>
    </source>
</reference>
<evidence type="ECO:0000313" key="8">
    <source>
        <dbReference type="Proteomes" id="UP000790347"/>
    </source>
</evidence>
<dbReference type="Proteomes" id="UP000790347">
    <property type="component" value="Unassembled WGS sequence"/>
</dbReference>
<keyword evidence="8" id="KW-1185">Reference proteome</keyword>
<comment type="subcellular location">
    <subcellularLocation>
        <location evidence="1">Membrane</location>
    </subcellularLocation>
    <subcellularLocation>
        <location evidence="6">Mitochondrion inner membrane</location>
        <topology evidence="6">Multi-pass membrane protein</topology>
    </subcellularLocation>
</comment>
<comment type="function">
    <text evidence="6">Probably involved in the biogenesis of the COX complex.</text>
</comment>
<dbReference type="GO" id="GO:0005743">
    <property type="term" value="C:mitochondrial inner membrane"/>
    <property type="evidence" value="ECO:0007669"/>
    <property type="project" value="UniProtKB-SubCell"/>
</dbReference>
<dbReference type="PANTHER" id="PTHR23427">
    <property type="entry name" value="SURFEIT LOCUS PROTEIN"/>
    <property type="match status" value="1"/>
</dbReference>
<evidence type="ECO:0000256" key="6">
    <source>
        <dbReference type="RuleBase" id="RU363076"/>
    </source>
</evidence>
<dbReference type="EMBL" id="ASGP02000001">
    <property type="protein sequence ID" value="KAH9528524.1"/>
    <property type="molecule type" value="Genomic_DNA"/>
</dbReference>
<feature type="transmembrane region" description="Helical" evidence="6">
    <location>
        <begin position="300"/>
        <end position="318"/>
    </location>
</feature>
<evidence type="ECO:0000256" key="1">
    <source>
        <dbReference type="ARBA" id="ARBA00004370"/>
    </source>
</evidence>
<dbReference type="CDD" id="cd06662">
    <property type="entry name" value="SURF1"/>
    <property type="match status" value="1"/>
</dbReference>
<protein>
    <recommendedName>
        <fullName evidence="6">SURF1-like protein</fullName>
    </recommendedName>
</protein>
<evidence type="ECO:0000256" key="2">
    <source>
        <dbReference type="ARBA" id="ARBA00007165"/>
    </source>
</evidence>
<evidence type="ECO:0000256" key="3">
    <source>
        <dbReference type="ARBA" id="ARBA00022692"/>
    </source>
</evidence>
<dbReference type="PANTHER" id="PTHR23427:SF2">
    <property type="entry name" value="SURFEIT LOCUS PROTEIN 1"/>
    <property type="match status" value="1"/>
</dbReference>
<gene>
    <name evidence="7" type="primary">SURF1_1</name>
    <name evidence="7" type="ORF">DERF_002465</name>
</gene>
<keyword evidence="4 6" id="KW-1133">Transmembrane helix</keyword>
<accession>A0A922IFQ8</accession>
<comment type="similarity">
    <text evidence="2 6">Belongs to the SURF1 family.</text>
</comment>